<gene>
    <name evidence="2" type="ORF">Ocin01_09339</name>
</gene>
<dbReference type="InterPro" id="IPR052808">
    <property type="entry name" value="GPCR_Mth-like"/>
</dbReference>
<dbReference type="Proteomes" id="UP000094527">
    <property type="component" value="Unassembled WGS sequence"/>
</dbReference>
<dbReference type="PANTHER" id="PTHR46953">
    <property type="entry name" value="G-PROTEIN COUPLED RECEPTOR MTH-LIKE 1-RELATED"/>
    <property type="match status" value="1"/>
</dbReference>
<dbReference type="AlphaFoldDB" id="A0A1D2MW92"/>
<accession>A0A1D2MW92</accession>
<reference evidence="2 3" key="1">
    <citation type="journal article" date="2016" name="Genome Biol. Evol.">
        <title>Gene Family Evolution Reflects Adaptation to Soil Environmental Stressors in the Genome of the Collembolan Orchesella cincta.</title>
        <authorList>
            <person name="Faddeeva-Vakhrusheva A."/>
            <person name="Derks M.F."/>
            <person name="Anvar S.Y."/>
            <person name="Agamennone V."/>
            <person name="Suring W."/>
            <person name="Smit S."/>
            <person name="van Straalen N.M."/>
            <person name="Roelofs D."/>
        </authorList>
    </citation>
    <scope>NUCLEOTIDE SEQUENCE [LARGE SCALE GENOMIC DNA]</scope>
    <source>
        <tissue evidence="2">Mixed pool</tissue>
    </source>
</reference>
<evidence type="ECO:0000313" key="3">
    <source>
        <dbReference type="Proteomes" id="UP000094527"/>
    </source>
</evidence>
<feature type="transmembrane region" description="Helical" evidence="1">
    <location>
        <begin position="88"/>
        <end position="110"/>
    </location>
</feature>
<keyword evidence="1" id="KW-0812">Transmembrane</keyword>
<name>A0A1D2MW92_ORCCI</name>
<dbReference type="PANTHER" id="PTHR46953:SF1">
    <property type="entry name" value="G-PROTEIN COUPLED RECEPTOR MTH-LIKE 1-RELATED"/>
    <property type="match status" value="1"/>
</dbReference>
<dbReference type="Gene3D" id="1.20.1070.10">
    <property type="entry name" value="Rhodopsin 7-helix transmembrane proteins"/>
    <property type="match status" value="1"/>
</dbReference>
<evidence type="ECO:0000313" key="2">
    <source>
        <dbReference type="EMBL" id="ODM97329.1"/>
    </source>
</evidence>
<evidence type="ECO:0000256" key="1">
    <source>
        <dbReference type="SAM" id="Phobius"/>
    </source>
</evidence>
<organism evidence="2 3">
    <name type="scientific">Orchesella cincta</name>
    <name type="common">Springtail</name>
    <name type="synonym">Podura cincta</name>
    <dbReference type="NCBI Taxonomy" id="48709"/>
    <lineage>
        <taxon>Eukaryota</taxon>
        <taxon>Metazoa</taxon>
        <taxon>Ecdysozoa</taxon>
        <taxon>Arthropoda</taxon>
        <taxon>Hexapoda</taxon>
        <taxon>Collembola</taxon>
        <taxon>Entomobryomorpha</taxon>
        <taxon>Entomobryoidea</taxon>
        <taxon>Orchesellidae</taxon>
        <taxon>Orchesellinae</taxon>
        <taxon>Orchesella</taxon>
    </lineage>
</organism>
<dbReference type="EMBL" id="LJIJ01000454">
    <property type="protein sequence ID" value="ODM97329.1"/>
    <property type="molecule type" value="Genomic_DNA"/>
</dbReference>
<proteinExistence type="predicted"/>
<keyword evidence="1" id="KW-1133">Transmembrane helix</keyword>
<keyword evidence="1" id="KW-0472">Membrane</keyword>
<keyword evidence="3" id="KW-1185">Reference proteome</keyword>
<feature type="transmembrane region" description="Helical" evidence="1">
    <location>
        <begin position="196"/>
        <end position="217"/>
    </location>
</feature>
<protein>
    <submittedName>
        <fullName evidence="2">Uncharacterized protein</fullName>
    </submittedName>
</protein>
<comment type="caution">
    <text evidence="2">The sequence shown here is derived from an EMBL/GenBank/DDBJ whole genome shotgun (WGS) entry which is preliminary data.</text>
</comment>
<sequence length="252" mass="28464">MNVSNICIDGAVNIPGHFDATNKQQVFSGDELDTIIVECGPALAEEETDHPTLLYGIALFISSLFLVAIIVVYGLLWDKQNVHGLTMLGYVITMLGYYMALLATFIYLYAYPNPNYVNETEIFSSFCGIIAYWNKVKEQSQIHHLPYFHRRSSIHYCGNCSITGSSYGDELEENIVLPRYGWNKCFMDLEYAALPYYFAPAGSLLILNCILYFTTIFHIHKLQESTKFASATSSSSQVQKQRAKTAFHNVLI</sequence>
<feature type="transmembrane region" description="Helical" evidence="1">
    <location>
        <begin position="53"/>
        <end position="76"/>
    </location>
</feature>
<feature type="non-terminal residue" evidence="2">
    <location>
        <position position="252"/>
    </location>
</feature>